<feature type="region of interest" description="Disordered" evidence="1">
    <location>
        <begin position="20"/>
        <end position="40"/>
    </location>
</feature>
<organism evidence="2 3">
    <name type="scientific">Virgisporangium aurantiacum</name>
    <dbReference type="NCBI Taxonomy" id="175570"/>
    <lineage>
        <taxon>Bacteria</taxon>
        <taxon>Bacillati</taxon>
        <taxon>Actinomycetota</taxon>
        <taxon>Actinomycetes</taxon>
        <taxon>Micromonosporales</taxon>
        <taxon>Micromonosporaceae</taxon>
        <taxon>Virgisporangium</taxon>
    </lineage>
</organism>
<accession>A0A8J4EAR2</accession>
<dbReference type="Proteomes" id="UP000612585">
    <property type="component" value="Unassembled WGS sequence"/>
</dbReference>
<proteinExistence type="predicted"/>
<dbReference type="EMBL" id="BOPG01000153">
    <property type="protein sequence ID" value="GIJ65037.1"/>
    <property type="molecule type" value="Genomic_DNA"/>
</dbReference>
<sequence>MLEPSGCGVSVHPAAEGVAQDRTAVSVADRPVDGPADRRWQRNEDDLATFAAYALYAVAVLLNEIGNAGAADLEDPQPK</sequence>
<protein>
    <submittedName>
        <fullName evidence="2">Uncharacterized protein</fullName>
    </submittedName>
</protein>
<reference evidence="2" key="1">
    <citation type="submission" date="2021-01" db="EMBL/GenBank/DDBJ databases">
        <title>Whole genome shotgun sequence of Virgisporangium aurantiacum NBRC 16421.</title>
        <authorList>
            <person name="Komaki H."/>
            <person name="Tamura T."/>
        </authorList>
    </citation>
    <scope>NUCLEOTIDE SEQUENCE</scope>
    <source>
        <strain evidence="2">NBRC 16421</strain>
    </source>
</reference>
<name>A0A8J4EAR2_9ACTN</name>
<feature type="compositionally biased region" description="Basic and acidic residues" evidence="1">
    <location>
        <begin position="30"/>
        <end position="40"/>
    </location>
</feature>
<keyword evidence="3" id="KW-1185">Reference proteome</keyword>
<gene>
    <name evidence="2" type="ORF">Vau01_125530</name>
</gene>
<evidence type="ECO:0000256" key="1">
    <source>
        <dbReference type="SAM" id="MobiDB-lite"/>
    </source>
</evidence>
<evidence type="ECO:0000313" key="2">
    <source>
        <dbReference type="EMBL" id="GIJ65037.1"/>
    </source>
</evidence>
<comment type="caution">
    <text evidence="2">The sequence shown here is derived from an EMBL/GenBank/DDBJ whole genome shotgun (WGS) entry which is preliminary data.</text>
</comment>
<evidence type="ECO:0000313" key="3">
    <source>
        <dbReference type="Proteomes" id="UP000612585"/>
    </source>
</evidence>
<dbReference type="AlphaFoldDB" id="A0A8J4EAR2"/>